<sequence length="200" mass="22317">MIDFLKPKSISPTPQQIASSLRRLGWIGFWLQALLGFIPLLVTITTILFRTRQQQLRVFSFGLWFAIACLAILIFSIYWCFRYTQLANKLESRELRPTKSKVFRDLKLGLVANLGIMTIAVLIALMRVGELTFKMLILPQGSTVIVPNQTTTTMTQGALIAPSNMIAIQAMVNAIAAGLIGTIVALLLLYQIGQHRNPQD</sequence>
<reference evidence="3" key="1">
    <citation type="journal article" date="2013" name="Proc. Natl. Acad. Sci. U.S.A.">
        <title>Improving the coverage of the cyanobacterial phylum using diversity-driven genome sequencing.</title>
        <authorList>
            <person name="Shih P.M."/>
            <person name="Wu D."/>
            <person name="Latifi A."/>
            <person name="Axen S.D."/>
            <person name="Fewer D.P."/>
            <person name="Talla E."/>
            <person name="Calteau A."/>
            <person name="Cai F."/>
            <person name="Tandeau de Marsac N."/>
            <person name="Rippka R."/>
            <person name="Herdman M."/>
            <person name="Sivonen K."/>
            <person name="Coursin T."/>
            <person name="Laurent T."/>
            <person name="Goodwin L."/>
            <person name="Nolan M."/>
            <person name="Davenport K.W."/>
            <person name="Han C.S."/>
            <person name="Rubin E.M."/>
            <person name="Eisen J.A."/>
            <person name="Woyke T."/>
            <person name="Gugger M."/>
            <person name="Kerfeld C.A."/>
        </authorList>
    </citation>
    <scope>NUCLEOTIDE SEQUENCE [LARGE SCALE GENOMIC DNA]</scope>
    <source>
        <strain evidence="3">ATCC 29371 / PCC 7437</strain>
    </source>
</reference>
<evidence type="ECO:0000313" key="2">
    <source>
        <dbReference type="EMBL" id="AFZ35216.1"/>
    </source>
</evidence>
<dbReference type="STRING" id="111780.Sta7437_1653"/>
<protein>
    <recommendedName>
        <fullName evidence="4">DUF3611 family protein</fullName>
    </recommendedName>
</protein>
<proteinExistence type="predicted"/>
<dbReference type="OrthoDB" id="5766633at2"/>
<feature type="transmembrane region" description="Helical" evidence="1">
    <location>
        <begin position="166"/>
        <end position="190"/>
    </location>
</feature>
<dbReference type="RefSeq" id="WP_015192887.1">
    <property type="nucleotide sequence ID" value="NC_019748.1"/>
</dbReference>
<dbReference type="KEGG" id="scs:Sta7437_1653"/>
<dbReference type="eggNOG" id="ENOG5031QPK">
    <property type="taxonomic scope" value="Bacteria"/>
</dbReference>
<gene>
    <name evidence="2" type="ordered locus">Sta7437_1653</name>
</gene>
<dbReference type="AlphaFoldDB" id="K9XT11"/>
<keyword evidence="1" id="KW-0472">Membrane</keyword>
<evidence type="ECO:0008006" key="4">
    <source>
        <dbReference type="Google" id="ProtNLM"/>
    </source>
</evidence>
<feature type="transmembrane region" description="Helical" evidence="1">
    <location>
        <begin position="102"/>
        <end position="126"/>
    </location>
</feature>
<dbReference type="Proteomes" id="UP000010473">
    <property type="component" value="Chromosome"/>
</dbReference>
<keyword evidence="1" id="KW-1133">Transmembrane helix</keyword>
<feature type="transmembrane region" description="Helical" evidence="1">
    <location>
        <begin position="24"/>
        <end position="49"/>
    </location>
</feature>
<dbReference type="EMBL" id="CP003653">
    <property type="protein sequence ID" value="AFZ35216.1"/>
    <property type="molecule type" value="Genomic_DNA"/>
</dbReference>
<dbReference type="InterPro" id="IPR022051">
    <property type="entry name" value="DUF3611"/>
</dbReference>
<accession>K9XT11</accession>
<name>K9XT11_STAC7</name>
<dbReference type="HOGENOM" id="CLU_083138_1_0_3"/>
<dbReference type="Pfam" id="PF12263">
    <property type="entry name" value="DUF3611"/>
    <property type="match status" value="1"/>
</dbReference>
<feature type="transmembrane region" description="Helical" evidence="1">
    <location>
        <begin position="61"/>
        <end position="81"/>
    </location>
</feature>
<dbReference type="PATRIC" id="fig|111780.3.peg.1723"/>
<organism evidence="2 3">
    <name type="scientific">Stanieria cyanosphaera (strain ATCC 29371 / PCC 7437)</name>
    <dbReference type="NCBI Taxonomy" id="111780"/>
    <lineage>
        <taxon>Bacteria</taxon>
        <taxon>Bacillati</taxon>
        <taxon>Cyanobacteriota</taxon>
        <taxon>Cyanophyceae</taxon>
        <taxon>Pleurocapsales</taxon>
        <taxon>Dermocarpellaceae</taxon>
        <taxon>Stanieria</taxon>
    </lineage>
</organism>
<evidence type="ECO:0000256" key="1">
    <source>
        <dbReference type="SAM" id="Phobius"/>
    </source>
</evidence>
<keyword evidence="3" id="KW-1185">Reference proteome</keyword>
<keyword evidence="1" id="KW-0812">Transmembrane</keyword>
<evidence type="ECO:0000313" key="3">
    <source>
        <dbReference type="Proteomes" id="UP000010473"/>
    </source>
</evidence>